<dbReference type="EMBL" id="AF480854">
    <property type="protein sequence ID" value="AAO85714.1"/>
    <property type="molecule type" value="mRNA"/>
</dbReference>
<dbReference type="AlphaFoldDB" id="Q95NZ4"/>
<gene>
    <name evidence="4" type="primary">SAG1</name>
</gene>
<feature type="signal peptide" evidence="1">
    <location>
        <begin position="1"/>
        <end position="22"/>
    </location>
</feature>
<reference evidence="4" key="1">
    <citation type="submission" date="2001-07" db="EMBL/GenBank/DDBJ databases">
        <authorList>
            <person name="Yowell C.A. Jr."/>
            <person name="Marsh A.E."/>
            <person name="Dame J.B."/>
        </authorList>
    </citation>
    <scope>NUCLEOTIDE SEQUENCE</scope>
</reference>
<dbReference type="EMBL" id="AF397896">
    <property type="protein sequence ID" value="AAK77909.1"/>
    <property type="molecule type" value="mRNA"/>
</dbReference>
<dbReference type="VEuPathDB" id="ToxoDB:SN3_00300451"/>
<dbReference type="InterPro" id="IPR007226">
    <property type="entry name" value="SRS_dom"/>
</dbReference>
<organism evidence="4">
    <name type="scientific">Sarcocystis neurona</name>
    <dbReference type="NCBI Taxonomy" id="42890"/>
    <lineage>
        <taxon>Eukaryota</taxon>
        <taxon>Sar</taxon>
        <taxon>Alveolata</taxon>
        <taxon>Apicomplexa</taxon>
        <taxon>Conoidasida</taxon>
        <taxon>Coccidia</taxon>
        <taxon>Eucoccidiorida</taxon>
        <taxon>Eimeriorina</taxon>
        <taxon>Sarcocystidae</taxon>
        <taxon>Sarcocystis</taxon>
    </lineage>
</organism>
<reference evidence="5" key="3">
    <citation type="journal article" date="2003" name="Vet. Parasitol.">
        <title>Sequence comparison of Sarcocystis neurona surface antigen from multiple isolates.</title>
        <authorList>
            <person name="Hyun C."/>
            <person name="Gupta G.D."/>
            <person name="Marsh A.E."/>
        </authorList>
    </citation>
    <scope>NUCLEOTIDE SEQUENCE</scope>
</reference>
<dbReference type="SUPFAM" id="SSF74877">
    <property type="entry name" value="Major surface antigen p30, SAG1"/>
    <property type="match status" value="1"/>
</dbReference>
<proteinExistence type="evidence at transcript level"/>
<evidence type="ECO:0000256" key="1">
    <source>
        <dbReference type="SAM" id="SignalP"/>
    </source>
</evidence>
<reference evidence="4" key="2">
    <citation type="journal article" date="2002" name="Int. J. Parasitol.">
        <title>Molecular characterisation of a major 29 kDa surface antigen of Sarcocystis neurona.</title>
        <authorList>
            <person name="Ellison S.P."/>
            <person name="Omara-Opyene A.L."/>
            <person name="Yowell C.A."/>
            <person name="Marsh A.E."/>
            <person name="Dame J.B."/>
        </authorList>
    </citation>
    <scope>NUCLEOTIDE SEQUENCE</scope>
</reference>
<evidence type="ECO:0000313" key="4">
    <source>
        <dbReference type="EMBL" id="AAK94921.1"/>
    </source>
</evidence>
<accession>Q95NZ4</accession>
<dbReference type="EMBL" id="AF401682">
    <property type="protein sequence ID" value="AAK94921.1"/>
    <property type="molecule type" value="Genomic_DNA"/>
</dbReference>
<feature type="domain" description="SRS" evidence="2">
    <location>
        <begin position="33"/>
        <end position="129"/>
    </location>
</feature>
<dbReference type="Gene3D" id="2.60.40.1320">
    <property type="entry name" value="SRS domain"/>
    <property type="match status" value="2"/>
</dbReference>
<dbReference type="VEuPathDB" id="ToxoDB:SRCN_2490"/>
<dbReference type="InterPro" id="IPR036755">
    <property type="entry name" value="SRS_dom_sf"/>
</dbReference>
<evidence type="ECO:0000313" key="5">
    <source>
        <dbReference type="EMBL" id="AAO85714.1"/>
    </source>
</evidence>
<dbReference type="SMR" id="Q95NZ4"/>
<sequence length="276" mass="28328">MTRAVLLTFLTLCSARVSLVRAGAPPQATCANGETTVTKLGSSGALRIHCPNNFRLAPRAGNDAGQMQVYATAVAENPVNIRDVLPGASYLSVQNVPTLTVPQLPAKATSVFFHCQQQPDNQCFIQVEVAPAPRLGPNTCAALQSTIAFEVQQANETAVFSCGEGLAVFPQGSKALDEACSKEQALPSGAALAPKDGGLHLGFPQLPQQAMKICYICTNGGVQAEAAQRCEVRISVAANPDGSVPGANGAASLGAAARSASALGLALVAGAFLHFC</sequence>
<dbReference type="GO" id="GO:0016020">
    <property type="term" value="C:membrane"/>
    <property type="evidence" value="ECO:0007669"/>
    <property type="project" value="InterPro"/>
</dbReference>
<evidence type="ECO:0000313" key="3">
    <source>
        <dbReference type="EMBL" id="AAK40366.1"/>
    </source>
</evidence>
<keyword evidence="4" id="KW-0477">Merozoite</keyword>
<feature type="chain" id="PRO_5007715934" evidence="1">
    <location>
        <begin position="23"/>
        <end position="276"/>
    </location>
</feature>
<protein>
    <submittedName>
        <fullName evidence="4">Merozoite surface antigen SAG1</fullName>
    </submittedName>
    <submittedName>
        <fullName evidence="5">Putative surface antigen protein 1</fullName>
    </submittedName>
    <submittedName>
        <fullName evidence="3">Surface antigen 1</fullName>
    </submittedName>
</protein>
<dbReference type="EMBL" id="AY032845">
    <property type="protein sequence ID" value="AAK40366.1"/>
    <property type="molecule type" value="mRNA"/>
</dbReference>
<name>Q95NZ4_SARNE</name>
<reference evidence="3" key="4">
    <citation type="journal article" date="2005" name="Infect. Immun.">
        <title>Sarcocystis neurona merozoites express a family of immunogenic surface antigens that are orthologues of the Toxoplasma gondii surface antigens (SAGs) and SAG-related sequences.</title>
        <authorList>
            <person name="Howe D.K."/>
            <person name="Gaji R.Y."/>
            <person name="Mroz-Barrett M."/>
            <person name="Gubbels M.J."/>
            <person name="Striepen B."/>
            <person name="Stamper S."/>
        </authorList>
    </citation>
    <scope>NUCLEOTIDE SEQUENCE</scope>
    <source>
        <strain evidence="3">Sn3</strain>
    </source>
</reference>
<keyword evidence="1" id="KW-0732">Signal</keyword>
<evidence type="ECO:0000259" key="2">
    <source>
        <dbReference type="Pfam" id="PF04092"/>
    </source>
</evidence>
<dbReference type="Pfam" id="PF04092">
    <property type="entry name" value="SAG"/>
    <property type="match status" value="1"/>
</dbReference>